<evidence type="ECO:0000313" key="3">
    <source>
        <dbReference type="EMBL" id="ARU63635.1"/>
    </source>
</evidence>
<evidence type="ECO:0000256" key="1">
    <source>
        <dbReference type="SAM" id="Phobius"/>
    </source>
</evidence>
<gene>
    <name evidence="3" type="ORF">CBW65_23415</name>
</gene>
<dbReference type="AlphaFoldDB" id="A0A1Y0IVX1"/>
<evidence type="ECO:0000313" key="4">
    <source>
        <dbReference type="Proteomes" id="UP000195437"/>
    </source>
</evidence>
<dbReference type="InterPro" id="IPR007349">
    <property type="entry name" value="DUF418"/>
</dbReference>
<proteinExistence type="predicted"/>
<feature type="transmembrane region" description="Helical" evidence="1">
    <location>
        <begin position="32"/>
        <end position="52"/>
    </location>
</feature>
<feature type="transmembrane region" description="Helical" evidence="1">
    <location>
        <begin position="370"/>
        <end position="388"/>
    </location>
</feature>
<dbReference type="OrthoDB" id="9807744at2"/>
<reference evidence="4" key="1">
    <citation type="submission" date="2017-05" db="EMBL/GenBank/DDBJ databases">
        <authorList>
            <person name="Sung H."/>
        </authorList>
    </citation>
    <scope>NUCLEOTIDE SEQUENCE [LARGE SCALE GENOMIC DNA]</scope>
    <source>
        <strain evidence="4">AR23208</strain>
    </source>
</reference>
<dbReference type="KEGG" id="tum:CBW65_23415"/>
<dbReference type="InterPro" id="IPR052529">
    <property type="entry name" value="Bact_Transport_Assoc"/>
</dbReference>
<accession>A0A1Y0IVX1</accession>
<keyword evidence="1" id="KW-0812">Transmembrane</keyword>
<sequence length="425" mass="49440">MTQQPEIKPIQPEIKPIQPEQRMMELDVIRGFAILGILIVNMQFFSSAFQYLSRVRMTLWTEEGDKLAKLLIDLLAAGKFYTMFSFLFGIGMMIFLERARQKGRREVPLFLRRISILLAFGLIHAILIWVGDILFQYAVLAFFLVLFYRAKPWFVLLSAFFFLFLTPVLNFLNFYQKITIPIYQASGLGPKLFNPSMMLEEANQAYEFGTYGSQVLQRMADFVFHYGVFWALFPVVFAMFLFGVYAAKKRIFQNIQEHRKFIRWVWIGSIATTLFSDFYTTYLAASISLQNLHIFEQCIRALYNPALCIFYVTSILQLMQFDAVRAKLAPFAAVGRMAISNYLLTSLICTTIFYSYGFGLFNKVGTAKGLLISLLIYPLLMVFSIIWLRHFRYGPVEWLWRSLTYGHWQNMRLSKRSTPEGGHSQ</sequence>
<feature type="transmembrane region" description="Helical" evidence="1">
    <location>
        <begin position="301"/>
        <end position="319"/>
    </location>
</feature>
<dbReference type="PANTHER" id="PTHR30590">
    <property type="entry name" value="INNER MEMBRANE PROTEIN"/>
    <property type="match status" value="1"/>
</dbReference>
<feature type="transmembrane region" description="Helical" evidence="1">
    <location>
        <begin position="117"/>
        <end position="147"/>
    </location>
</feature>
<dbReference type="PANTHER" id="PTHR30590:SF2">
    <property type="entry name" value="INNER MEMBRANE PROTEIN"/>
    <property type="match status" value="1"/>
</dbReference>
<name>A0A1Y0IVX1_9BACL</name>
<feature type="transmembrane region" description="Helical" evidence="1">
    <location>
        <begin position="153"/>
        <end position="175"/>
    </location>
</feature>
<keyword evidence="1" id="KW-0472">Membrane</keyword>
<dbReference type="RefSeq" id="WP_087458969.1">
    <property type="nucleotide sequence ID" value="NZ_CP021434.1"/>
</dbReference>
<dbReference type="Proteomes" id="UP000195437">
    <property type="component" value="Chromosome"/>
</dbReference>
<keyword evidence="4" id="KW-1185">Reference proteome</keyword>
<feature type="transmembrane region" description="Helical" evidence="1">
    <location>
        <begin position="339"/>
        <end position="358"/>
    </location>
</feature>
<keyword evidence="1" id="KW-1133">Transmembrane helix</keyword>
<organism evidence="3 4">
    <name type="scientific">Tumebacillus avium</name>
    <dbReference type="NCBI Taxonomy" id="1903704"/>
    <lineage>
        <taxon>Bacteria</taxon>
        <taxon>Bacillati</taxon>
        <taxon>Bacillota</taxon>
        <taxon>Bacilli</taxon>
        <taxon>Bacillales</taxon>
        <taxon>Alicyclobacillaceae</taxon>
        <taxon>Tumebacillus</taxon>
    </lineage>
</organism>
<feature type="domain" description="DUF418" evidence="2">
    <location>
        <begin position="246"/>
        <end position="406"/>
    </location>
</feature>
<dbReference type="EMBL" id="CP021434">
    <property type="protein sequence ID" value="ARU63635.1"/>
    <property type="molecule type" value="Genomic_DNA"/>
</dbReference>
<feature type="transmembrane region" description="Helical" evidence="1">
    <location>
        <begin position="72"/>
        <end position="96"/>
    </location>
</feature>
<protein>
    <recommendedName>
        <fullName evidence="2">DUF418 domain-containing protein</fullName>
    </recommendedName>
</protein>
<feature type="transmembrane region" description="Helical" evidence="1">
    <location>
        <begin position="265"/>
        <end position="289"/>
    </location>
</feature>
<feature type="transmembrane region" description="Helical" evidence="1">
    <location>
        <begin position="223"/>
        <end position="245"/>
    </location>
</feature>
<dbReference type="Pfam" id="PF04235">
    <property type="entry name" value="DUF418"/>
    <property type="match status" value="1"/>
</dbReference>
<evidence type="ECO:0000259" key="2">
    <source>
        <dbReference type="Pfam" id="PF04235"/>
    </source>
</evidence>